<gene>
    <name evidence="3" type="ORF">HNP84_004013</name>
</gene>
<evidence type="ECO:0000259" key="2">
    <source>
        <dbReference type="Pfam" id="PF00582"/>
    </source>
</evidence>
<comment type="similarity">
    <text evidence="1">Belongs to the universal stress protein A family.</text>
</comment>
<evidence type="ECO:0000313" key="4">
    <source>
        <dbReference type="Proteomes" id="UP000578449"/>
    </source>
</evidence>
<dbReference type="InterPro" id="IPR014729">
    <property type="entry name" value="Rossmann-like_a/b/a_fold"/>
</dbReference>
<feature type="domain" description="UspA" evidence="2">
    <location>
        <begin position="146"/>
        <end position="279"/>
    </location>
</feature>
<dbReference type="AlphaFoldDB" id="A0A840P8V3"/>
<sequence length="282" mass="28811">MIIVGVDGSKAGVEAAGWAVREAALRDVPVRIVHAVPKWSVEMTESGPYAEVGRWMGELSSSVLTEALEQAAKQAPGVTVDSALIPGDPRPVLIEAAREAELLVVGNHGLGGFRGLLLGSVALGVSGHAPCPVVVVGGISTPPRDEVVVGVDGSEAGAAAIGFAFAEASRRGAGLRAVHAWNSLAPGSGLDPVPAVPQDGAERRLLAEALSGWRERYPDVEVTEQADRGHPVDVLRKASAGADLIVVGTRGRGEVAGLLLGSVSHALLHHTECPIAVVPPAA</sequence>
<evidence type="ECO:0000313" key="3">
    <source>
        <dbReference type="EMBL" id="MBB5134281.1"/>
    </source>
</evidence>
<dbReference type="Pfam" id="PF00582">
    <property type="entry name" value="Usp"/>
    <property type="match status" value="2"/>
</dbReference>
<dbReference type="InterPro" id="IPR006016">
    <property type="entry name" value="UspA"/>
</dbReference>
<protein>
    <submittedName>
        <fullName evidence="3">Nucleotide-binding universal stress UspA family protein</fullName>
    </submittedName>
</protein>
<organism evidence="3 4">
    <name type="scientific">Thermocatellispora tengchongensis</name>
    <dbReference type="NCBI Taxonomy" id="1073253"/>
    <lineage>
        <taxon>Bacteria</taxon>
        <taxon>Bacillati</taxon>
        <taxon>Actinomycetota</taxon>
        <taxon>Actinomycetes</taxon>
        <taxon>Streptosporangiales</taxon>
        <taxon>Streptosporangiaceae</taxon>
        <taxon>Thermocatellispora</taxon>
    </lineage>
</organism>
<dbReference type="Gene3D" id="3.40.50.620">
    <property type="entry name" value="HUPs"/>
    <property type="match status" value="2"/>
</dbReference>
<proteinExistence type="inferred from homology"/>
<evidence type="ECO:0000256" key="1">
    <source>
        <dbReference type="ARBA" id="ARBA00008791"/>
    </source>
</evidence>
<dbReference type="PRINTS" id="PR01438">
    <property type="entry name" value="UNVRSLSTRESS"/>
</dbReference>
<keyword evidence="4" id="KW-1185">Reference proteome</keyword>
<dbReference type="RefSeq" id="WP_185051207.1">
    <property type="nucleotide sequence ID" value="NZ_BAABIX010000040.1"/>
</dbReference>
<dbReference type="PANTHER" id="PTHR46553:SF3">
    <property type="entry name" value="ADENINE NUCLEOTIDE ALPHA HYDROLASES-LIKE SUPERFAMILY PROTEIN"/>
    <property type="match status" value="1"/>
</dbReference>
<accession>A0A840P8V3</accession>
<dbReference type="Proteomes" id="UP000578449">
    <property type="component" value="Unassembled WGS sequence"/>
</dbReference>
<reference evidence="3 4" key="1">
    <citation type="submission" date="2020-08" db="EMBL/GenBank/DDBJ databases">
        <title>Genomic Encyclopedia of Type Strains, Phase IV (KMG-IV): sequencing the most valuable type-strain genomes for metagenomic binning, comparative biology and taxonomic classification.</title>
        <authorList>
            <person name="Goeker M."/>
        </authorList>
    </citation>
    <scope>NUCLEOTIDE SEQUENCE [LARGE SCALE GENOMIC DNA]</scope>
    <source>
        <strain evidence="3 4">DSM 45615</strain>
    </source>
</reference>
<dbReference type="InterPro" id="IPR006015">
    <property type="entry name" value="Universal_stress_UspA"/>
</dbReference>
<feature type="domain" description="UspA" evidence="2">
    <location>
        <begin position="2"/>
        <end position="136"/>
    </location>
</feature>
<dbReference type="EMBL" id="JACHGN010000008">
    <property type="protein sequence ID" value="MBB5134281.1"/>
    <property type="molecule type" value="Genomic_DNA"/>
</dbReference>
<dbReference type="SUPFAM" id="SSF52402">
    <property type="entry name" value="Adenine nucleotide alpha hydrolases-like"/>
    <property type="match status" value="2"/>
</dbReference>
<comment type="caution">
    <text evidence="3">The sequence shown here is derived from an EMBL/GenBank/DDBJ whole genome shotgun (WGS) entry which is preliminary data.</text>
</comment>
<dbReference type="PANTHER" id="PTHR46553">
    <property type="entry name" value="ADENINE NUCLEOTIDE ALPHA HYDROLASES-LIKE SUPERFAMILY PROTEIN"/>
    <property type="match status" value="1"/>
</dbReference>
<name>A0A840P8V3_9ACTN</name>